<dbReference type="Gramene" id="Solyc07g005790.3.1">
    <property type="protein sequence ID" value="Solyc07g005790.3.1"/>
    <property type="gene ID" value="Solyc07g005790.3"/>
</dbReference>
<keyword evidence="4" id="KW-1185">Reference proteome</keyword>
<dbReference type="Proteomes" id="UP000004994">
    <property type="component" value="Chromosome 7"/>
</dbReference>
<feature type="compositionally biased region" description="Pro residues" evidence="2">
    <location>
        <begin position="35"/>
        <end position="44"/>
    </location>
</feature>
<dbReference type="GO" id="GO:0048236">
    <property type="term" value="P:plant-type sporogenesis"/>
    <property type="evidence" value="ECO:0007669"/>
    <property type="project" value="EnsemblPlants"/>
</dbReference>
<protein>
    <submittedName>
        <fullName evidence="3">Uncharacterized protein</fullName>
    </submittedName>
</protein>
<organism evidence="3">
    <name type="scientific">Solanum lycopersicum</name>
    <name type="common">Tomato</name>
    <name type="synonym">Lycopersicon esculentum</name>
    <dbReference type="NCBI Taxonomy" id="4081"/>
    <lineage>
        <taxon>Eukaryota</taxon>
        <taxon>Viridiplantae</taxon>
        <taxon>Streptophyta</taxon>
        <taxon>Embryophyta</taxon>
        <taxon>Tracheophyta</taxon>
        <taxon>Spermatophyta</taxon>
        <taxon>Magnoliopsida</taxon>
        <taxon>eudicotyledons</taxon>
        <taxon>Gunneridae</taxon>
        <taxon>Pentapetalae</taxon>
        <taxon>asterids</taxon>
        <taxon>lamiids</taxon>
        <taxon>Solanales</taxon>
        <taxon>Solanaceae</taxon>
        <taxon>Solanoideae</taxon>
        <taxon>Solaneae</taxon>
        <taxon>Solanum</taxon>
        <taxon>Solanum subgen. Lycopersicon</taxon>
    </lineage>
</organism>
<dbReference type="GO" id="GO:0000212">
    <property type="term" value="P:meiotic spindle organization"/>
    <property type="evidence" value="ECO:0000318"/>
    <property type="project" value="GO_Central"/>
</dbReference>
<dbReference type="FunCoup" id="A0A3Q7H6H1">
    <property type="interactions" value="494"/>
</dbReference>
<reference evidence="3" key="2">
    <citation type="submission" date="2019-01" db="UniProtKB">
        <authorList>
            <consortium name="EnsemblPlants"/>
        </authorList>
    </citation>
    <scope>IDENTIFICATION</scope>
    <source>
        <strain evidence="3">cv. Heinz 1706</strain>
    </source>
</reference>
<dbReference type="GO" id="GO:0009555">
    <property type="term" value="P:pollen development"/>
    <property type="evidence" value="ECO:0007669"/>
    <property type="project" value="EnsemblPlants"/>
</dbReference>
<dbReference type="GO" id="GO:0042138">
    <property type="term" value="P:meiotic DNA double-strand break formation"/>
    <property type="evidence" value="ECO:0000318"/>
    <property type="project" value="GO_Central"/>
</dbReference>
<dbReference type="InParanoid" id="A0A3Q7H6H1"/>
<dbReference type="STRING" id="4081.A0A3Q7H6H1"/>
<dbReference type="EnsemblPlants" id="Solyc07g005790.3.1">
    <property type="protein sequence ID" value="Solyc07g005790.3.1"/>
    <property type="gene ID" value="Solyc07g005790.3"/>
</dbReference>
<dbReference type="GO" id="GO:0051026">
    <property type="term" value="P:chiasma assembly"/>
    <property type="evidence" value="ECO:0007669"/>
    <property type="project" value="EnsemblPlants"/>
</dbReference>
<feature type="coiled-coil region" evidence="1">
    <location>
        <begin position="53"/>
        <end position="87"/>
    </location>
</feature>
<name>A0A3Q7H6H1_SOLLC</name>
<dbReference type="InterPro" id="IPR037500">
    <property type="entry name" value="Msp1"/>
</dbReference>
<dbReference type="PANTHER" id="PTHR35768:SF1">
    <property type="entry name" value="PROTEIN MULTIPOLAR SPINDLE 1"/>
    <property type="match status" value="1"/>
</dbReference>
<proteinExistence type="predicted"/>
<dbReference type="PANTHER" id="PTHR35768">
    <property type="entry name" value="PROTEIN MULTIPOLAR SPINDLE 1"/>
    <property type="match status" value="1"/>
</dbReference>
<sequence length="341" mass="39154">MEILREQPKSHSDESFKLAIAMALVRSKLLHKPPAATPVPPSSCPPLSHSDDAVKWKQKAKERKREILRLKEDLKVAEVRIKERKRRRPDDSLLHRISDCDNDNNIEQLSASVDFLLELCDTISLHSLEEGNFKNWCHQAVDFIIGTLATMSPTERNREPVEGIINSLIMRLLRRMCSALQGDESHHFDNAVQFYIQHLMRKVGNEAFVGQRIIFAVSQRISAMAESLLFMDPFDDAFPSMHNSMYMIWPQKGKGRETGAMGVKPIHVVYLFILSSILKSRLFEEWVVSILHGRKALELLENRNSLYVLYIDRVIGVVAKQVRQLSFLQKLSPQILENLFS</sequence>
<feature type="region of interest" description="Disordered" evidence="2">
    <location>
        <begin position="33"/>
        <end position="53"/>
    </location>
</feature>
<dbReference type="GO" id="GO:0009553">
    <property type="term" value="P:embryo sac development"/>
    <property type="evidence" value="ECO:0007669"/>
    <property type="project" value="EnsemblPlants"/>
</dbReference>
<keyword evidence="1" id="KW-0175">Coiled coil</keyword>
<dbReference type="GO" id="GO:0007059">
    <property type="term" value="P:chromosome segregation"/>
    <property type="evidence" value="ECO:0000318"/>
    <property type="project" value="GO_Central"/>
</dbReference>
<evidence type="ECO:0000313" key="3">
    <source>
        <dbReference type="EnsemblPlants" id="Solyc07g005790.3.1"/>
    </source>
</evidence>
<evidence type="ECO:0000313" key="4">
    <source>
        <dbReference type="Proteomes" id="UP000004994"/>
    </source>
</evidence>
<reference evidence="3" key="1">
    <citation type="journal article" date="2012" name="Nature">
        <title>The tomato genome sequence provides insights into fleshy fruit evolution.</title>
        <authorList>
            <consortium name="Tomato Genome Consortium"/>
        </authorList>
    </citation>
    <scope>NUCLEOTIDE SEQUENCE [LARGE SCALE GENOMIC DNA]</scope>
    <source>
        <strain evidence="3">cv. Heinz 1706</strain>
    </source>
</reference>
<accession>A0A3Q7H6H1</accession>
<dbReference type="OMA" id="SNMFIMI"/>
<evidence type="ECO:0000256" key="1">
    <source>
        <dbReference type="SAM" id="Coils"/>
    </source>
</evidence>
<evidence type="ECO:0000256" key="2">
    <source>
        <dbReference type="SAM" id="MobiDB-lite"/>
    </source>
</evidence>
<dbReference type="AlphaFoldDB" id="A0A3Q7H6H1"/>
<dbReference type="GO" id="GO:0007140">
    <property type="term" value="P:male meiotic nuclear division"/>
    <property type="evidence" value="ECO:0000318"/>
    <property type="project" value="GO_Central"/>
</dbReference>